<feature type="transmembrane region" description="Helical" evidence="7">
    <location>
        <begin position="127"/>
        <end position="145"/>
    </location>
</feature>
<feature type="transmembrane region" description="Helical" evidence="7">
    <location>
        <begin position="29"/>
        <end position="50"/>
    </location>
</feature>
<dbReference type="OrthoDB" id="8906042at2"/>
<dbReference type="Pfam" id="PF12911">
    <property type="entry name" value="OppC_N"/>
    <property type="match status" value="1"/>
</dbReference>
<dbReference type="Pfam" id="PF00528">
    <property type="entry name" value="BPD_transp_1"/>
    <property type="match status" value="1"/>
</dbReference>
<evidence type="ECO:0000313" key="9">
    <source>
        <dbReference type="EMBL" id="SCL20004.1"/>
    </source>
</evidence>
<evidence type="ECO:0000256" key="4">
    <source>
        <dbReference type="ARBA" id="ARBA00022692"/>
    </source>
</evidence>
<dbReference type="GO" id="GO:0055085">
    <property type="term" value="P:transmembrane transport"/>
    <property type="evidence" value="ECO:0007669"/>
    <property type="project" value="InterPro"/>
</dbReference>
<evidence type="ECO:0000256" key="1">
    <source>
        <dbReference type="ARBA" id="ARBA00004651"/>
    </source>
</evidence>
<keyword evidence="5 7" id="KW-1133">Transmembrane helix</keyword>
<dbReference type="STRING" id="145854.GA0074692_0760"/>
<dbReference type="Gene3D" id="1.10.3720.10">
    <property type="entry name" value="MetI-like"/>
    <property type="match status" value="1"/>
</dbReference>
<feature type="transmembrane region" description="Helical" evidence="7">
    <location>
        <begin position="213"/>
        <end position="232"/>
    </location>
</feature>
<dbReference type="PANTHER" id="PTHR43386">
    <property type="entry name" value="OLIGOPEPTIDE TRANSPORT SYSTEM PERMEASE PROTEIN APPC"/>
    <property type="match status" value="1"/>
</dbReference>
<dbReference type="InterPro" id="IPR050366">
    <property type="entry name" value="BP-dependent_transpt_permease"/>
</dbReference>
<sequence length="288" mass="29719">MITVEPPTAIPVVRDAESLWSHLRSDRRFVVGTVLAVLVVVLAVLGPWLAPHEAGEYVGAPLTLPGSGHPLGTDSVGHDVLSLVLRGGWAFLLQGLIATALGVTGGAVVGMLLGVSGRRAQGALSTVNDTVILLPQILVALLVMTRLGTGPVILTLVVAFAHVFHTSRVVRVATARVAGEDFVLAARGSGSGGARLVLREVVPNIAAAGLVEFGLRLSASYVLIASLAYLGFGGSSIDWGRMVQENQGGLAVQPWAVVVPVLCLSAFLVGVNLGRDALARALAVRSSM</sequence>
<dbReference type="InterPro" id="IPR000515">
    <property type="entry name" value="MetI-like"/>
</dbReference>
<keyword evidence="3" id="KW-1003">Cell membrane</keyword>
<evidence type="ECO:0000256" key="7">
    <source>
        <dbReference type="RuleBase" id="RU363032"/>
    </source>
</evidence>
<dbReference type="AlphaFoldDB" id="A0A1C6RSF3"/>
<dbReference type="PROSITE" id="PS50928">
    <property type="entry name" value="ABC_TM1"/>
    <property type="match status" value="1"/>
</dbReference>
<feature type="transmembrane region" description="Helical" evidence="7">
    <location>
        <begin position="151"/>
        <end position="170"/>
    </location>
</feature>
<evidence type="ECO:0000256" key="3">
    <source>
        <dbReference type="ARBA" id="ARBA00022475"/>
    </source>
</evidence>
<reference evidence="10" key="1">
    <citation type="submission" date="2016-06" db="EMBL/GenBank/DDBJ databases">
        <authorList>
            <person name="Varghese N."/>
            <person name="Submissions Spin"/>
        </authorList>
    </citation>
    <scope>NUCLEOTIDE SEQUENCE [LARGE SCALE GENOMIC DNA]</scope>
    <source>
        <strain evidence="10">DSM 43817</strain>
    </source>
</reference>
<evidence type="ECO:0000259" key="8">
    <source>
        <dbReference type="PROSITE" id="PS50928"/>
    </source>
</evidence>
<organism evidence="9 10">
    <name type="scientific">Micromonospora pallida</name>
    <dbReference type="NCBI Taxonomy" id="145854"/>
    <lineage>
        <taxon>Bacteria</taxon>
        <taxon>Bacillati</taxon>
        <taxon>Actinomycetota</taxon>
        <taxon>Actinomycetes</taxon>
        <taxon>Micromonosporales</taxon>
        <taxon>Micromonosporaceae</taxon>
        <taxon>Micromonospora</taxon>
    </lineage>
</organism>
<keyword evidence="2 7" id="KW-0813">Transport</keyword>
<evidence type="ECO:0000313" key="10">
    <source>
        <dbReference type="Proteomes" id="UP000198959"/>
    </source>
</evidence>
<evidence type="ECO:0000256" key="6">
    <source>
        <dbReference type="ARBA" id="ARBA00023136"/>
    </source>
</evidence>
<proteinExistence type="inferred from homology"/>
<dbReference type="InterPro" id="IPR025966">
    <property type="entry name" value="OppC_N"/>
</dbReference>
<accession>A0A1C6RSF3</accession>
<dbReference type="InterPro" id="IPR035906">
    <property type="entry name" value="MetI-like_sf"/>
</dbReference>
<feature type="transmembrane region" description="Helical" evidence="7">
    <location>
        <begin position="252"/>
        <end position="273"/>
    </location>
</feature>
<feature type="transmembrane region" description="Helical" evidence="7">
    <location>
        <begin position="89"/>
        <end position="115"/>
    </location>
</feature>
<keyword evidence="10" id="KW-1185">Reference proteome</keyword>
<dbReference type="GO" id="GO:0005886">
    <property type="term" value="C:plasma membrane"/>
    <property type="evidence" value="ECO:0007669"/>
    <property type="project" value="UniProtKB-SubCell"/>
</dbReference>
<keyword evidence="6 7" id="KW-0472">Membrane</keyword>
<dbReference type="Proteomes" id="UP000198959">
    <property type="component" value="Unassembled WGS sequence"/>
</dbReference>
<name>A0A1C6RSF3_9ACTN</name>
<keyword evidence="4 7" id="KW-0812">Transmembrane</keyword>
<dbReference type="EMBL" id="FMHW01000002">
    <property type="protein sequence ID" value="SCL20004.1"/>
    <property type="molecule type" value="Genomic_DNA"/>
</dbReference>
<dbReference type="PANTHER" id="PTHR43386:SF25">
    <property type="entry name" value="PEPTIDE ABC TRANSPORTER PERMEASE PROTEIN"/>
    <property type="match status" value="1"/>
</dbReference>
<evidence type="ECO:0000256" key="5">
    <source>
        <dbReference type="ARBA" id="ARBA00022989"/>
    </source>
</evidence>
<dbReference type="RefSeq" id="WP_141725134.1">
    <property type="nucleotide sequence ID" value="NZ_FMHW01000002.1"/>
</dbReference>
<comment type="subcellular location">
    <subcellularLocation>
        <location evidence="1 7">Cell membrane</location>
        <topology evidence="1 7">Multi-pass membrane protein</topology>
    </subcellularLocation>
</comment>
<dbReference type="SUPFAM" id="SSF161098">
    <property type="entry name" value="MetI-like"/>
    <property type="match status" value="1"/>
</dbReference>
<gene>
    <name evidence="9" type="ORF">GA0074692_0760</name>
</gene>
<comment type="similarity">
    <text evidence="7">Belongs to the binding-protein-dependent transport system permease family.</text>
</comment>
<protein>
    <submittedName>
        <fullName evidence="9">Peptide/nickel transport system permease protein</fullName>
    </submittedName>
</protein>
<dbReference type="CDD" id="cd06261">
    <property type="entry name" value="TM_PBP2"/>
    <property type="match status" value="1"/>
</dbReference>
<evidence type="ECO:0000256" key="2">
    <source>
        <dbReference type="ARBA" id="ARBA00022448"/>
    </source>
</evidence>
<feature type="domain" description="ABC transmembrane type-1" evidence="8">
    <location>
        <begin position="92"/>
        <end position="270"/>
    </location>
</feature>